<evidence type="ECO:0000256" key="2">
    <source>
        <dbReference type="ARBA" id="ARBA00010211"/>
    </source>
</evidence>
<evidence type="ECO:0000313" key="6">
    <source>
        <dbReference type="Proteomes" id="UP000194151"/>
    </source>
</evidence>
<evidence type="ECO:0000256" key="3">
    <source>
        <dbReference type="ARBA" id="ARBA00022723"/>
    </source>
</evidence>
<proteinExistence type="inferred from homology"/>
<feature type="domain" description="Fumarylacetoacetase-like C-terminal" evidence="4">
    <location>
        <begin position="97"/>
        <end position="303"/>
    </location>
</feature>
<dbReference type="AlphaFoldDB" id="A0A1W6YQW8"/>
<dbReference type="GO" id="GO:0046872">
    <property type="term" value="F:metal ion binding"/>
    <property type="evidence" value="ECO:0007669"/>
    <property type="project" value="UniProtKB-KW"/>
</dbReference>
<dbReference type="GO" id="GO:0044281">
    <property type="term" value="P:small molecule metabolic process"/>
    <property type="evidence" value="ECO:0007669"/>
    <property type="project" value="UniProtKB-ARBA"/>
</dbReference>
<sequence>MKLATFALKTDPGQARVGVLAGSRMLDVGQASRAGIMPTGVGIESMKQLLALGDPGLDAVGELSRAAAGADAARFAGMLHDMDDVDLLPPIQDAEKFLCVGKNYRTHLSELQRTGLIKEMPTEPTGFIKLNSCLVGHEAKVARPATVSHLDYEPELVFVIGKPAFNVGREDALDYVAGITILNDLTCRETQKREVTSGTKFWTSKNAPGFGPLGPYIITMDEAGDPYDLWVTCSVNGETRMRVNTSEQIWKLPDIIAHFSRLMPLLPGDMFSTGAPGGVAVGKPNAAELFLKPGDVVECAFEKPAMVLRTHIVAPQ</sequence>
<reference evidence="5 6" key="1">
    <citation type="submission" date="2017-05" db="EMBL/GenBank/DDBJ databases">
        <title>Complete and WGS of Bordetella genogroups.</title>
        <authorList>
            <person name="Spilker T."/>
            <person name="LiPuma J."/>
        </authorList>
    </citation>
    <scope>NUCLEOTIDE SEQUENCE [LARGE SCALE GENOMIC DNA]</scope>
    <source>
        <strain evidence="5 6">AU19157</strain>
    </source>
</reference>
<dbReference type="InterPro" id="IPR036663">
    <property type="entry name" value="Fumarylacetoacetase_C_sf"/>
</dbReference>
<dbReference type="InterPro" id="IPR051121">
    <property type="entry name" value="FAH"/>
</dbReference>
<dbReference type="Gene3D" id="3.90.850.10">
    <property type="entry name" value="Fumarylacetoacetase-like, C-terminal domain"/>
    <property type="match status" value="1"/>
</dbReference>
<organism evidence="5 6">
    <name type="scientific">Bordetella genomosp. 8</name>
    <dbReference type="NCBI Taxonomy" id="1416806"/>
    <lineage>
        <taxon>Bacteria</taxon>
        <taxon>Pseudomonadati</taxon>
        <taxon>Pseudomonadota</taxon>
        <taxon>Betaproteobacteria</taxon>
        <taxon>Burkholderiales</taxon>
        <taxon>Alcaligenaceae</taxon>
        <taxon>Bordetella</taxon>
    </lineage>
</organism>
<dbReference type="Proteomes" id="UP000194151">
    <property type="component" value="Chromosome"/>
</dbReference>
<dbReference type="InterPro" id="IPR011234">
    <property type="entry name" value="Fumarylacetoacetase-like_C"/>
</dbReference>
<dbReference type="Pfam" id="PF01557">
    <property type="entry name" value="FAA_hydrolase"/>
    <property type="match status" value="1"/>
</dbReference>
<dbReference type="KEGG" id="bgv:CAL12_23485"/>
<dbReference type="PANTHER" id="PTHR42796">
    <property type="entry name" value="FUMARYLACETOACETATE HYDROLASE DOMAIN-CONTAINING PROTEIN 2A-RELATED"/>
    <property type="match status" value="1"/>
</dbReference>
<dbReference type="STRING" id="1416806.CAL12_23485"/>
<dbReference type="PANTHER" id="PTHR42796:SF4">
    <property type="entry name" value="FUMARYLACETOACETATE HYDROLASE DOMAIN-CONTAINING PROTEIN 2A"/>
    <property type="match status" value="1"/>
</dbReference>
<name>A0A1W6YQW8_9BORD</name>
<dbReference type="RefSeq" id="WP_086066824.1">
    <property type="nucleotide sequence ID" value="NZ_CP021108.1"/>
</dbReference>
<keyword evidence="6" id="KW-1185">Reference proteome</keyword>
<evidence type="ECO:0000256" key="1">
    <source>
        <dbReference type="ARBA" id="ARBA00001946"/>
    </source>
</evidence>
<dbReference type="EMBL" id="CP021108">
    <property type="protein sequence ID" value="ARP83490.1"/>
    <property type="molecule type" value="Genomic_DNA"/>
</dbReference>
<dbReference type="SUPFAM" id="SSF56529">
    <property type="entry name" value="FAH"/>
    <property type="match status" value="1"/>
</dbReference>
<comment type="similarity">
    <text evidence="2">Belongs to the FAH family.</text>
</comment>
<dbReference type="GO" id="GO:0003824">
    <property type="term" value="F:catalytic activity"/>
    <property type="evidence" value="ECO:0007669"/>
    <property type="project" value="InterPro"/>
</dbReference>
<accession>A0A1W6YQW8</accession>
<protein>
    <recommendedName>
        <fullName evidence="4">Fumarylacetoacetase-like C-terminal domain-containing protein</fullName>
    </recommendedName>
</protein>
<keyword evidence="3" id="KW-0479">Metal-binding</keyword>
<dbReference type="OrthoDB" id="8582489at2"/>
<evidence type="ECO:0000259" key="4">
    <source>
        <dbReference type="Pfam" id="PF01557"/>
    </source>
</evidence>
<evidence type="ECO:0000313" key="5">
    <source>
        <dbReference type="EMBL" id="ARP83490.1"/>
    </source>
</evidence>
<comment type="cofactor">
    <cofactor evidence="1">
        <name>Mg(2+)</name>
        <dbReference type="ChEBI" id="CHEBI:18420"/>
    </cofactor>
</comment>
<gene>
    <name evidence="5" type="ORF">CAL12_23485</name>
</gene>